<dbReference type="InterPro" id="IPR023809">
    <property type="entry name" value="Thiopep_bacteriocin_synth_dom"/>
</dbReference>
<feature type="compositionally biased region" description="Gly residues" evidence="1">
    <location>
        <begin position="929"/>
        <end position="944"/>
    </location>
</feature>
<name>A0ABY8XQC2_9PSEU</name>
<proteinExistence type="predicted"/>
<feature type="domain" description="Lantibiotic dehydratase N-terminal" evidence="2">
    <location>
        <begin position="50"/>
        <end position="696"/>
    </location>
</feature>
<protein>
    <submittedName>
        <fullName evidence="4">Lantibiotic dehydratase</fullName>
    </submittedName>
</protein>
<dbReference type="RefSeq" id="WP_285455157.1">
    <property type="nucleotide sequence ID" value="NZ_CP127173.1"/>
</dbReference>
<dbReference type="Pfam" id="PF14028">
    <property type="entry name" value="Lant_dehydr_C"/>
    <property type="match status" value="1"/>
</dbReference>
<evidence type="ECO:0000313" key="5">
    <source>
        <dbReference type="Proteomes" id="UP001227101"/>
    </source>
</evidence>
<organism evidence="4 5">
    <name type="scientific">Amycolatopsis nalaikhensis</name>
    <dbReference type="NCBI Taxonomy" id="715472"/>
    <lineage>
        <taxon>Bacteria</taxon>
        <taxon>Bacillati</taxon>
        <taxon>Actinomycetota</taxon>
        <taxon>Actinomycetes</taxon>
        <taxon>Pseudonocardiales</taxon>
        <taxon>Pseudonocardiaceae</taxon>
        <taxon>Amycolatopsis</taxon>
    </lineage>
</organism>
<dbReference type="InterPro" id="IPR006827">
    <property type="entry name" value="Lant_deHydtase_N"/>
</dbReference>
<keyword evidence="5" id="KW-1185">Reference proteome</keyword>
<dbReference type="Proteomes" id="UP001227101">
    <property type="component" value="Chromosome"/>
</dbReference>
<sequence>MYRIVDAALVRAGALPSSLDIPSWPDLTGNTDEHVEQWRTWLRQVWDIRAIADAVEVASPVLARRIPEVCDGDLLPPRQVRRAALSLARYVLRATSRPTPFGLFAGVAPARFGRELHIRFGEQHQATARVDSEWLAAVITRLETCSELRPRLPVVLNNLAFVRDGRVVVGCQQQAGASSSTAPAEVSVRHTKAVETVMQAARFPILMADLVGKLRADFPTTSAPVIERMLAELVTQRLLITSLRAPMTTSDPLAHVVDELVAVGALDVPEVAELVGQLRDTHLDLSRHTRVRMPTIERDLRTAVATRMDGISASERPLGVDLRVDCELVLPQVVAREAEAAAEVLTRLAPHPSGTPAWRDFHSRFLERYGMSALVPVREILNSDTGLGFPSGYRDARLKLPSGPGMSERDETLLALAQKAGIENCIEVVLDDKMVAQLAGDDVNAVQPHTELRFRLHAPEPDALDRGEFDLAVVGVSRAAGSTTGRFLDILDPVDRGRMVDAYAGLPTVNEDAIPVQVSCPTLYVRAENVARSPAVLPQLVSLAEHRTPGGELIPLDDLAVTGDAERLYLMSISQQRPVEPMVFSAVEFTNASHPFLRFLCEISTARAAACAPFSWGAASKLPFLPRIRYRRTILSPARWTLATSDLPGPAAAWPDWVEDLTAWRRRYSVPTFVYLSDDDRRLQLDLDEPAHQHLLRADLDRTGRATLREAPDANTLGWCNGRAHEIVVPLLATQPSRPASRNRNGPGRVIGTEHGHLPGASDWLYLKLYGHPDRQTTILTTHLPDLLATWESPLEWWFLRYEDPEPHLRLRLRLPSPDHFGETARCVGTWTAGLRRLGLVGQAQLDTYYPETGRFGDGPAMAAAESLFAADSTAAVAQLTATGHRGAPHHYAVIAASVVDLVISFTGEARQGHALADRARQNQLTRGRGSGGAQPGGPARGPT</sequence>
<dbReference type="NCBIfam" id="TIGR03891">
    <property type="entry name" value="thiopep_ocin"/>
    <property type="match status" value="1"/>
</dbReference>
<accession>A0ABY8XQC2</accession>
<feature type="region of interest" description="Disordered" evidence="1">
    <location>
        <begin position="919"/>
        <end position="944"/>
    </location>
</feature>
<dbReference type="EMBL" id="CP127173">
    <property type="protein sequence ID" value="WIV57854.1"/>
    <property type="molecule type" value="Genomic_DNA"/>
</dbReference>
<evidence type="ECO:0000259" key="3">
    <source>
        <dbReference type="Pfam" id="PF14028"/>
    </source>
</evidence>
<feature type="domain" description="Thiopeptide-type bacteriocin biosynthesis" evidence="3">
    <location>
        <begin position="764"/>
        <end position="921"/>
    </location>
</feature>
<evidence type="ECO:0000259" key="2">
    <source>
        <dbReference type="Pfam" id="PF04738"/>
    </source>
</evidence>
<evidence type="ECO:0000313" key="4">
    <source>
        <dbReference type="EMBL" id="WIV57854.1"/>
    </source>
</evidence>
<dbReference type="Pfam" id="PF04738">
    <property type="entry name" value="Lant_dehydr_N"/>
    <property type="match status" value="1"/>
</dbReference>
<reference evidence="4 5" key="1">
    <citation type="submission" date="2023-06" db="EMBL/GenBank/DDBJ databases">
        <authorList>
            <person name="Oyuntsetseg B."/>
            <person name="Kim S.B."/>
        </authorList>
    </citation>
    <scope>NUCLEOTIDE SEQUENCE [LARGE SCALE GENOMIC DNA]</scope>
    <source>
        <strain evidence="4 5">2-2</strain>
    </source>
</reference>
<gene>
    <name evidence="4" type="ORF">QP939_03990</name>
</gene>
<evidence type="ECO:0000256" key="1">
    <source>
        <dbReference type="SAM" id="MobiDB-lite"/>
    </source>
</evidence>